<dbReference type="PROSITE" id="PS00670">
    <property type="entry name" value="D_2_HYDROXYACID_DH_2"/>
    <property type="match status" value="1"/>
</dbReference>
<dbReference type="AlphaFoldDB" id="A0A1T5DAR6"/>
<feature type="domain" description="D-isomer specific 2-hydroxyacid dehydrogenase NAD-binding" evidence="6">
    <location>
        <begin position="124"/>
        <end position="311"/>
    </location>
</feature>
<dbReference type="Pfam" id="PF00389">
    <property type="entry name" value="2-Hacid_dh"/>
    <property type="match status" value="1"/>
</dbReference>
<dbReference type="InterPro" id="IPR036291">
    <property type="entry name" value="NAD(P)-bd_dom_sf"/>
</dbReference>
<dbReference type="PANTHER" id="PTHR43026">
    <property type="entry name" value="2-HYDROXYACID DEHYDROGENASE HOMOLOG 1-RELATED"/>
    <property type="match status" value="1"/>
</dbReference>
<dbReference type="STRING" id="651661.SAMN05660293_01480"/>
<dbReference type="FunFam" id="3.40.50.720:FF:000041">
    <property type="entry name" value="D-3-phosphoglycerate dehydrogenase"/>
    <property type="match status" value="1"/>
</dbReference>
<dbReference type="Pfam" id="PF02826">
    <property type="entry name" value="2-Hacid_dh_C"/>
    <property type="match status" value="1"/>
</dbReference>
<dbReference type="EMBL" id="FUZA01000002">
    <property type="protein sequence ID" value="SKB68765.1"/>
    <property type="molecule type" value="Genomic_DNA"/>
</dbReference>
<evidence type="ECO:0000256" key="1">
    <source>
        <dbReference type="ARBA" id="ARBA00005854"/>
    </source>
</evidence>
<dbReference type="InterPro" id="IPR058205">
    <property type="entry name" value="D-LDH-like"/>
</dbReference>
<keyword evidence="2 4" id="KW-0560">Oxidoreductase</keyword>
<dbReference type="CDD" id="cd12183">
    <property type="entry name" value="LDH_like_2"/>
    <property type="match status" value="1"/>
</dbReference>
<proteinExistence type="inferred from homology"/>
<dbReference type="GO" id="GO:0006564">
    <property type="term" value="P:L-serine biosynthetic process"/>
    <property type="evidence" value="ECO:0007669"/>
    <property type="project" value="UniProtKB-ARBA"/>
</dbReference>
<dbReference type="Gene3D" id="3.40.50.720">
    <property type="entry name" value="NAD(P)-binding Rossmann-like Domain"/>
    <property type="match status" value="2"/>
</dbReference>
<dbReference type="SUPFAM" id="SSF52283">
    <property type="entry name" value="Formate/glycerate dehydrogenase catalytic domain-like"/>
    <property type="match status" value="1"/>
</dbReference>
<dbReference type="InterPro" id="IPR029753">
    <property type="entry name" value="D-isomer_DH_CS"/>
</dbReference>
<dbReference type="GO" id="GO:0004617">
    <property type="term" value="F:phosphoglycerate dehydrogenase activity"/>
    <property type="evidence" value="ECO:0007669"/>
    <property type="project" value="UniProtKB-ARBA"/>
</dbReference>
<evidence type="ECO:0000259" key="5">
    <source>
        <dbReference type="Pfam" id="PF00389"/>
    </source>
</evidence>
<dbReference type="PROSITE" id="PS00065">
    <property type="entry name" value="D_2_HYDROXYACID_DH_1"/>
    <property type="match status" value="1"/>
</dbReference>
<name>A0A1T5DAR6_9BACT</name>
<dbReference type="GO" id="GO:0051287">
    <property type="term" value="F:NAD binding"/>
    <property type="evidence" value="ECO:0007669"/>
    <property type="project" value="InterPro"/>
</dbReference>
<evidence type="ECO:0000313" key="8">
    <source>
        <dbReference type="Proteomes" id="UP000190897"/>
    </source>
</evidence>
<accession>A0A1T5DAR6</accession>
<dbReference type="InterPro" id="IPR029752">
    <property type="entry name" value="D-isomer_DH_CS1"/>
</dbReference>
<dbReference type="GO" id="GO:0008720">
    <property type="term" value="F:D-lactate dehydrogenase (NAD+) activity"/>
    <property type="evidence" value="ECO:0007669"/>
    <property type="project" value="TreeGrafter"/>
</dbReference>
<dbReference type="PROSITE" id="PS00671">
    <property type="entry name" value="D_2_HYDROXYACID_DH_3"/>
    <property type="match status" value="1"/>
</dbReference>
<evidence type="ECO:0000259" key="6">
    <source>
        <dbReference type="Pfam" id="PF02826"/>
    </source>
</evidence>
<reference evidence="8" key="1">
    <citation type="submission" date="2017-02" db="EMBL/GenBank/DDBJ databases">
        <authorList>
            <person name="Varghese N."/>
            <person name="Submissions S."/>
        </authorList>
    </citation>
    <scope>NUCLEOTIDE SEQUENCE [LARGE SCALE GENOMIC DNA]</scope>
    <source>
        <strain evidence="8">DSM 22270</strain>
    </source>
</reference>
<evidence type="ECO:0000313" key="7">
    <source>
        <dbReference type="EMBL" id="SKB68765.1"/>
    </source>
</evidence>
<feature type="domain" description="D-isomer specific 2-hydroxyacid dehydrogenase catalytic" evidence="5">
    <location>
        <begin position="17"/>
        <end position="340"/>
    </location>
</feature>
<sequence>MEFLPNFLQRITALMKILFFSAKPYDRTFFEQHNERYGFELEFLETHLGPHIVEAVQDQIAVCVFVNDKVNAEVIAVLAEKGVKIIALRCAGFNNVDLEAAREKGMRICRVPEYSPQAVAEHTVAMLLTLNRKTHKAYNRVREQNFALNGLMGFNLYGKTVGVIGTGKIGAAFCKIMKGFGCKVIAYDIAANAVLQANGIAYHDLETVLGSSDIISLHCPLNEHTHHMINAQTLQKMKKGVMLINTSRGGLINTPDVIDALKNKHVGYFGIDVYEQEEKLFFKDLSESIIEDDTIQRLMSFPNVLVTAHQGFFTEEALSEIAQVTLSSIDALAKGAEPDNKSVILV</sequence>
<comment type="similarity">
    <text evidence="1 4">Belongs to the D-isomer specific 2-hydroxyacid dehydrogenase family.</text>
</comment>
<dbReference type="PANTHER" id="PTHR43026:SF1">
    <property type="entry name" value="2-HYDROXYACID DEHYDROGENASE HOMOLOG 1-RELATED"/>
    <property type="match status" value="1"/>
</dbReference>
<dbReference type="GO" id="GO:0047545">
    <property type="term" value="F:(S)-2-hydroxyglutarate dehydrogenase activity"/>
    <property type="evidence" value="ECO:0007669"/>
    <property type="project" value="UniProtKB-ARBA"/>
</dbReference>
<evidence type="ECO:0000256" key="3">
    <source>
        <dbReference type="ARBA" id="ARBA00023027"/>
    </source>
</evidence>
<evidence type="ECO:0000256" key="2">
    <source>
        <dbReference type="ARBA" id="ARBA00023002"/>
    </source>
</evidence>
<keyword evidence="3" id="KW-0520">NAD</keyword>
<keyword evidence="8" id="KW-1185">Reference proteome</keyword>
<gene>
    <name evidence="7" type="ORF">SAMN05660293_01480</name>
</gene>
<organism evidence="7 8">
    <name type="scientific">Dyadobacter psychrophilus</name>
    <dbReference type="NCBI Taxonomy" id="651661"/>
    <lineage>
        <taxon>Bacteria</taxon>
        <taxon>Pseudomonadati</taxon>
        <taxon>Bacteroidota</taxon>
        <taxon>Cytophagia</taxon>
        <taxon>Cytophagales</taxon>
        <taxon>Spirosomataceae</taxon>
        <taxon>Dyadobacter</taxon>
    </lineage>
</organism>
<evidence type="ECO:0000256" key="4">
    <source>
        <dbReference type="RuleBase" id="RU003719"/>
    </source>
</evidence>
<dbReference type="Proteomes" id="UP000190897">
    <property type="component" value="Unassembled WGS sequence"/>
</dbReference>
<dbReference type="InterPro" id="IPR006140">
    <property type="entry name" value="D-isomer_DH_NAD-bd"/>
</dbReference>
<dbReference type="SUPFAM" id="SSF51735">
    <property type="entry name" value="NAD(P)-binding Rossmann-fold domains"/>
    <property type="match status" value="1"/>
</dbReference>
<protein>
    <submittedName>
        <fullName evidence="7">D-lactate dehydrogenase</fullName>
    </submittedName>
</protein>
<dbReference type="InterPro" id="IPR006139">
    <property type="entry name" value="D-isomer_2_OHA_DH_cat_dom"/>
</dbReference>